<dbReference type="Proteomes" id="UP000033140">
    <property type="component" value="Unassembled WGS sequence"/>
</dbReference>
<dbReference type="Pfam" id="PF23043">
    <property type="entry name" value="SH3-B_UBE2O"/>
    <property type="match status" value="1"/>
</dbReference>
<feature type="compositionally biased region" description="Polar residues" evidence="3">
    <location>
        <begin position="653"/>
        <end position="666"/>
    </location>
</feature>
<keyword evidence="1" id="KW-0808">Transferase</keyword>
<feature type="region of interest" description="Disordered" evidence="3">
    <location>
        <begin position="647"/>
        <end position="666"/>
    </location>
</feature>
<sequence length="960" mass="107527">MPAPPSKTAKFFADDTVMLRNANRLGVVSKTWQDIDEGAPEEEIFDDAGNLIELKPGQVYITWVDGQERSQVLSEDDLELYDRVLALGDICKKDVDSHLSGTVIEHSLELVLEHTFTGQRLEGVKGIEIRHSFEYLEGNFVIYNNWLGILDEAQDAVTVRLPNSSIVTVERADELEPPELEHMEEFLPDRVAVGQVVTTTKGNLRRGKWRFGAYDPKIKPEAVVVNVETERVVVRWICQNPMQHQGRYREIPEPQPVWEGDELQKLHIFRSLSDATTFQVGDRVVFNDRDNEVNTRGVRRISREQSMGYDVNIFCVVSTKNFVRVLWQDLTESSHAATELFAWSNWVDEYDLYPNEYVTKRNETKVGVVHSVDPASRVAKVRWFVDPTLQRREFAEGVEVMSLYELAAHATAQVRRGDHVILPPQGSENPGTPDEPWRPGQEQLNALFNGLDENERVTAMARFQEEFTPLFTQATEENRANGTANPYDMIARVISNVSTSLQSSSSDTLVRVGRGLAQIAQFAAPPPVPSNAVIDWFGEVVGITPDGMARVRLGSVEGEPIVERGMTEVIVVEEELENAVAGAAGFDEDDSEGDDWEDESDEGMEPEAEADAEGWVDVDDDEEMTDAETGELRVDQITDVRVPIDSSVEENSHSVPSESAISASTEVSNQLTGDLNIPINHEKWEKLMVLEAAPSSHHFFNQPSAAGNRTFISRIQKEHKILRQSLPEGILVRTYEDRLDLLRVLIIGPVDTPTEYAPCVFDFQLPSCFPADPPLAYFHSWTNGMGRINPNLYEEGKVCLSLLGTWHSKDSSETWSPSSSILQVLVSLQALVLNREPYYNEAGFGVYQGTREAAVSSRLYSEKVYILARGFVKYVLEHDIDGFADELKWLYAASDGPHFLKKVVESGREILERSIGEPATATEDQDLGKEGVGRLTPGASSWFKRTLSSLEEHLAEIETA</sequence>
<dbReference type="InterPro" id="IPR057735">
    <property type="entry name" value="UBE2O-like_tSH3-B"/>
</dbReference>
<evidence type="ECO:0000256" key="2">
    <source>
        <dbReference type="ARBA" id="ARBA00022786"/>
    </source>
</evidence>
<reference evidence="5 6" key="1">
    <citation type="journal article" date="2011" name="J. Gen. Appl. Microbiol.">
        <title>Draft genome sequencing of the enigmatic yeast Saitoella complicata.</title>
        <authorList>
            <person name="Nishida H."/>
            <person name="Hamamoto M."/>
            <person name="Sugiyama J."/>
        </authorList>
    </citation>
    <scope>NUCLEOTIDE SEQUENCE [LARGE SCALE GENOMIC DNA]</scope>
    <source>
        <strain evidence="5 6">NRRL Y-17804</strain>
    </source>
</reference>
<reference evidence="5 6" key="2">
    <citation type="journal article" date="2014" name="J. Gen. Appl. Microbiol.">
        <title>The early diverging ascomycetous budding yeast Saitoella complicata has three histone deacetylases belonging to the Clr6, Hos2, and Rpd3 lineages.</title>
        <authorList>
            <person name="Nishida H."/>
            <person name="Matsumoto T."/>
            <person name="Kondo S."/>
            <person name="Hamamoto M."/>
            <person name="Yoshikawa H."/>
        </authorList>
    </citation>
    <scope>NUCLEOTIDE SEQUENCE [LARGE SCALE GENOMIC DNA]</scope>
    <source>
        <strain evidence="5 6">NRRL Y-17804</strain>
    </source>
</reference>
<dbReference type="InterPro" id="IPR000608">
    <property type="entry name" value="UBC"/>
</dbReference>
<proteinExistence type="predicted"/>
<dbReference type="CDD" id="cd23837">
    <property type="entry name" value="UBCc_UBE2O"/>
    <property type="match status" value="1"/>
</dbReference>
<organism evidence="5 6">
    <name type="scientific">Saitoella complicata (strain BCRC 22490 / CBS 7301 / JCM 7358 / NBRC 10748 / NRRL Y-17804)</name>
    <dbReference type="NCBI Taxonomy" id="698492"/>
    <lineage>
        <taxon>Eukaryota</taxon>
        <taxon>Fungi</taxon>
        <taxon>Dikarya</taxon>
        <taxon>Ascomycota</taxon>
        <taxon>Taphrinomycotina</taxon>
        <taxon>Taphrinomycotina incertae sedis</taxon>
        <taxon>Saitoella</taxon>
    </lineage>
</organism>
<dbReference type="OMA" id="EMWIEYE"/>
<name>A0A0E9NQ91_SAICN</name>
<dbReference type="SMART" id="SM00212">
    <property type="entry name" value="UBCc"/>
    <property type="match status" value="1"/>
</dbReference>
<accession>A0A0E9NQ91</accession>
<evidence type="ECO:0000256" key="1">
    <source>
        <dbReference type="ARBA" id="ARBA00022679"/>
    </source>
</evidence>
<dbReference type="EMBL" id="BACD03000056">
    <property type="protein sequence ID" value="GAO51958.1"/>
    <property type="molecule type" value="Genomic_DNA"/>
</dbReference>
<dbReference type="AlphaFoldDB" id="A0A0E9NQ91"/>
<dbReference type="PANTHER" id="PTHR46116:SF15">
    <property type="entry name" value="(E3-INDEPENDENT) E2 UBIQUITIN-CONJUGATING ENZYME"/>
    <property type="match status" value="1"/>
</dbReference>
<dbReference type="InterPro" id="IPR057733">
    <property type="entry name" value="UBE2O-like_SH3-B"/>
</dbReference>
<evidence type="ECO:0000256" key="3">
    <source>
        <dbReference type="SAM" id="MobiDB-lite"/>
    </source>
</evidence>
<evidence type="ECO:0000313" key="6">
    <source>
        <dbReference type="Proteomes" id="UP000033140"/>
    </source>
</evidence>
<dbReference type="STRING" id="698492.A0A0E9NQ91"/>
<reference evidence="5 6" key="3">
    <citation type="journal article" date="2015" name="Genome Announc.">
        <title>Draft Genome Sequence of the Archiascomycetous Yeast Saitoella complicata.</title>
        <authorList>
            <person name="Yamauchi K."/>
            <person name="Kondo S."/>
            <person name="Hamamoto M."/>
            <person name="Takahashi Y."/>
            <person name="Ogura Y."/>
            <person name="Hayashi T."/>
            <person name="Nishida H."/>
        </authorList>
    </citation>
    <scope>NUCLEOTIDE SEQUENCE [LARGE SCALE GENOMIC DNA]</scope>
    <source>
        <strain evidence="5 6">NRRL Y-17804</strain>
    </source>
</reference>
<dbReference type="PANTHER" id="PTHR46116">
    <property type="entry name" value="(E3-INDEPENDENT) E2 UBIQUITIN-CONJUGATING ENZYME"/>
    <property type="match status" value="1"/>
</dbReference>
<keyword evidence="6" id="KW-1185">Reference proteome</keyword>
<gene>
    <name evidence="5" type="ORF">G7K_6046-t1</name>
</gene>
<comment type="caution">
    <text evidence="5">The sequence shown here is derived from an EMBL/GenBank/DDBJ whole genome shotgun (WGS) entry which is preliminary data.</text>
</comment>
<dbReference type="PROSITE" id="PS50127">
    <property type="entry name" value="UBC_2"/>
    <property type="match status" value="1"/>
</dbReference>
<evidence type="ECO:0000259" key="4">
    <source>
        <dbReference type="PROSITE" id="PS50127"/>
    </source>
</evidence>
<dbReference type="Pfam" id="PF23046">
    <property type="entry name" value="tSH3-B_UBE2O"/>
    <property type="match status" value="1"/>
</dbReference>
<dbReference type="Gene3D" id="3.10.110.10">
    <property type="entry name" value="Ubiquitin Conjugating Enzyme"/>
    <property type="match status" value="1"/>
</dbReference>
<dbReference type="Pfam" id="PF00179">
    <property type="entry name" value="UQ_con"/>
    <property type="match status" value="1"/>
</dbReference>
<feature type="domain" description="UBC core" evidence="4">
    <location>
        <begin position="710"/>
        <end position="873"/>
    </location>
</feature>
<dbReference type="InterPro" id="IPR016135">
    <property type="entry name" value="UBQ-conjugating_enzyme/RWD"/>
</dbReference>
<feature type="region of interest" description="Disordered" evidence="3">
    <location>
        <begin position="583"/>
        <end position="612"/>
    </location>
</feature>
<dbReference type="GO" id="GO:0061631">
    <property type="term" value="F:ubiquitin conjugating enzyme activity"/>
    <property type="evidence" value="ECO:0007669"/>
    <property type="project" value="TreeGrafter"/>
</dbReference>
<protein>
    <recommendedName>
        <fullName evidence="4">UBC core domain-containing protein</fullName>
    </recommendedName>
</protein>
<evidence type="ECO:0000313" key="5">
    <source>
        <dbReference type="EMBL" id="GAO51958.1"/>
    </source>
</evidence>
<dbReference type="SUPFAM" id="SSF54495">
    <property type="entry name" value="UBC-like"/>
    <property type="match status" value="1"/>
</dbReference>
<feature type="compositionally biased region" description="Acidic residues" evidence="3">
    <location>
        <begin position="586"/>
        <end position="612"/>
    </location>
</feature>
<keyword evidence="2" id="KW-0833">Ubl conjugation pathway</keyword>